<feature type="transmembrane region" description="Helical" evidence="7">
    <location>
        <begin position="6"/>
        <end position="25"/>
    </location>
</feature>
<evidence type="ECO:0000256" key="2">
    <source>
        <dbReference type="ARBA" id="ARBA00006656"/>
    </source>
</evidence>
<dbReference type="InterPro" id="IPR015615">
    <property type="entry name" value="TGF-beta-rel"/>
</dbReference>
<accession>A0A0J9Y6P0</accession>
<dbReference type="GO" id="GO:0008083">
    <property type="term" value="F:growth factor activity"/>
    <property type="evidence" value="ECO:0007669"/>
    <property type="project" value="UniProtKB-KW"/>
</dbReference>
<evidence type="ECO:0000313" key="9">
    <source>
        <dbReference type="EMBL" id="CDQ03040.1"/>
    </source>
</evidence>
<comment type="subcellular location">
    <subcellularLocation>
        <location evidence="1">Secreted</location>
    </subcellularLocation>
</comment>
<dbReference type="GO" id="GO:0005615">
    <property type="term" value="C:extracellular space"/>
    <property type="evidence" value="ECO:0007669"/>
    <property type="project" value="TreeGrafter"/>
</dbReference>
<dbReference type="Gene3D" id="2.10.90.10">
    <property type="entry name" value="Cystine-knot cytokines"/>
    <property type="match status" value="1"/>
</dbReference>
<protein>
    <submittedName>
        <fullName evidence="9">BMA-DAF-7, isoform b</fullName>
    </submittedName>
</protein>
<evidence type="ECO:0000256" key="6">
    <source>
        <dbReference type="RuleBase" id="RU000354"/>
    </source>
</evidence>
<dbReference type="SMART" id="SM00204">
    <property type="entry name" value="TGFB"/>
    <property type="match status" value="1"/>
</dbReference>
<reference evidence="9" key="1">
    <citation type="journal article" date="2007" name="Science">
        <title>Draft genome of the filarial nematode parasite Brugia malayi.</title>
        <authorList>
            <person name="Ghedin E."/>
            <person name="Wang S."/>
            <person name="Spiro D."/>
            <person name="Caler E."/>
            <person name="Zhao Q."/>
            <person name="Crabtree J."/>
            <person name="Allen J.E."/>
            <person name="Delcher A.L."/>
            <person name="Guiliano D.B."/>
            <person name="Miranda-Saavedra D."/>
            <person name="Angiuoli S.V."/>
            <person name="Creasy T."/>
            <person name="Amedeo P."/>
            <person name="Haas B."/>
            <person name="El-Sayed N.M."/>
            <person name="Wortman J.R."/>
            <person name="Feldblyum T."/>
            <person name="Tallon L."/>
            <person name="Schatz M."/>
            <person name="Shumway M."/>
            <person name="Koo H."/>
            <person name="Salzberg S.L."/>
            <person name="Schobel S."/>
            <person name="Pertea M."/>
            <person name="Pop M."/>
            <person name="White O."/>
            <person name="Barton G.J."/>
            <person name="Carlow C.K."/>
            <person name="Crawford M.J."/>
            <person name="Daub J."/>
            <person name="Dimmic M.W."/>
            <person name="Estes C.F."/>
            <person name="Foster J.M."/>
            <person name="Ganatra M."/>
            <person name="Gregory W.F."/>
            <person name="Johnson N.M."/>
            <person name="Jin J."/>
            <person name="Komuniecki R."/>
            <person name="Korf I."/>
            <person name="Kumar S."/>
            <person name="Laney S."/>
            <person name="Li B.W."/>
            <person name="Li W."/>
            <person name="Lindblom T.H."/>
            <person name="Lustigman S."/>
            <person name="Ma D."/>
            <person name="Maina C.V."/>
            <person name="Martin D.M."/>
            <person name="McCarter J.P."/>
            <person name="McReynolds L."/>
            <person name="Mitreva M."/>
            <person name="Nutman T.B."/>
            <person name="Parkinson J."/>
            <person name="Peregrin-Alvarez J.M."/>
            <person name="Poole C."/>
            <person name="Ren Q."/>
            <person name="Saunders L."/>
            <person name="Sluder A.E."/>
            <person name="Smith K."/>
            <person name="Stanke M."/>
            <person name="Unnasch T.R."/>
            <person name="Ware J."/>
            <person name="Wei A.D."/>
            <person name="Weil G."/>
            <person name="Williams D.J."/>
            <person name="Zhang Y."/>
            <person name="Williams S.A."/>
            <person name="Fraser-Liggett C."/>
            <person name="Slatko B."/>
            <person name="Blaxter M.L."/>
            <person name="Scott A.L."/>
        </authorList>
    </citation>
    <scope>NUCLEOTIDE SEQUENCE</scope>
    <source>
        <strain evidence="9">FR3</strain>
    </source>
</reference>
<evidence type="ECO:0000259" key="8">
    <source>
        <dbReference type="PROSITE" id="PS51362"/>
    </source>
</evidence>
<feature type="domain" description="TGF-beta family profile" evidence="8">
    <location>
        <begin position="46"/>
        <end position="157"/>
    </location>
</feature>
<comment type="similarity">
    <text evidence="2 6">Belongs to the TGF-beta family.</text>
</comment>
<reference evidence="9" key="2">
    <citation type="submission" date="2012-12" db="EMBL/GenBank/DDBJ databases">
        <authorList>
            <person name="Gao Y.W."/>
            <person name="Fan S.T."/>
            <person name="Sun H.T."/>
            <person name="Wang Z."/>
            <person name="Gao X.L."/>
            <person name="Li Y.G."/>
            <person name="Wang T.C."/>
            <person name="Zhang K."/>
            <person name="Xu W.W."/>
            <person name="Yu Z.J."/>
            <person name="Xia X.Z."/>
        </authorList>
    </citation>
    <scope>NUCLEOTIDE SEQUENCE</scope>
    <source>
        <strain evidence="9">FR3</strain>
    </source>
</reference>
<evidence type="ECO:0000256" key="4">
    <source>
        <dbReference type="ARBA" id="ARBA00023030"/>
    </source>
</evidence>
<dbReference type="Pfam" id="PF00019">
    <property type="entry name" value="TGF_beta"/>
    <property type="match status" value="1"/>
</dbReference>
<dbReference type="PANTHER" id="PTHR11848:SF303">
    <property type="entry name" value="DAUER LARVA DEVELOPMENT REGULATORY GROWTH FACTOR DAF-7"/>
    <property type="match status" value="1"/>
</dbReference>
<keyword evidence="5" id="KW-1015">Disulfide bond</keyword>
<keyword evidence="7" id="KW-0472">Membrane</keyword>
<keyword evidence="3" id="KW-0964">Secreted</keyword>
<dbReference type="PANTHER" id="PTHR11848">
    <property type="entry name" value="TGF-BETA FAMILY"/>
    <property type="match status" value="1"/>
</dbReference>
<proteinExistence type="inferred from homology"/>
<dbReference type="GO" id="GO:0005125">
    <property type="term" value="F:cytokine activity"/>
    <property type="evidence" value="ECO:0007669"/>
    <property type="project" value="TreeGrafter"/>
</dbReference>
<dbReference type="EMBL" id="LN857024">
    <property type="protein sequence ID" value="CDQ03040.1"/>
    <property type="molecule type" value="Genomic_DNA"/>
</dbReference>
<dbReference type="AlphaFoldDB" id="A0A0J9Y6P0"/>
<dbReference type="OMA" id="AGECMIS"/>
<organism evidence="9">
    <name type="scientific">Brugia malayi</name>
    <name type="common">Filarial nematode worm</name>
    <dbReference type="NCBI Taxonomy" id="6279"/>
    <lineage>
        <taxon>Eukaryota</taxon>
        <taxon>Metazoa</taxon>
        <taxon>Ecdysozoa</taxon>
        <taxon>Nematoda</taxon>
        <taxon>Chromadorea</taxon>
        <taxon>Rhabditida</taxon>
        <taxon>Spirurina</taxon>
        <taxon>Spiruromorpha</taxon>
        <taxon>Filarioidea</taxon>
        <taxon>Onchocercidae</taxon>
        <taxon>Brugia</taxon>
    </lineage>
</organism>
<keyword evidence="7" id="KW-0812">Transmembrane</keyword>
<dbReference type="InterPro" id="IPR001839">
    <property type="entry name" value="TGF-b_C"/>
</dbReference>
<dbReference type="CDD" id="cd19378">
    <property type="entry name" value="TGF_beta_DAF7"/>
    <property type="match status" value="1"/>
</dbReference>
<keyword evidence="7" id="KW-1133">Transmembrane helix</keyword>
<dbReference type="WormBase" id="Bm1797b">
    <property type="protein sequence ID" value="BM41071"/>
    <property type="gene ID" value="WBGene00222058"/>
    <property type="gene designation" value="Bma-daf-7"/>
</dbReference>
<dbReference type="InterPro" id="IPR029034">
    <property type="entry name" value="Cystine-knot_cytokine"/>
</dbReference>
<evidence type="ECO:0000313" key="10">
    <source>
        <dbReference type="WormBase" id="Bm1797b"/>
    </source>
</evidence>
<dbReference type="SUPFAM" id="SSF57501">
    <property type="entry name" value="Cystine-knot cytokines"/>
    <property type="match status" value="1"/>
</dbReference>
<evidence type="ECO:0000256" key="5">
    <source>
        <dbReference type="ARBA" id="ARBA00023157"/>
    </source>
</evidence>
<evidence type="ECO:0000256" key="3">
    <source>
        <dbReference type="ARBA" id="ARBA00022525"/>
    </source>
</evidence>
<sequence length="157" mass="17974">MVTYKSQYVLTTYSGGGVVMISWVYTWKHFTKMMYLELTTVEEWGRRKRSYQEVCTKEMNEPSCCLYSLVVDFEAAGWDFVIAPKLYDAHMCSGECRLHHAGRSAHSKITSSTKKNAVSGCCHPTEYDPITLVYMTQEKELKIREVPGMIARRCACA</sequence>
<evidence type="ECO:0000256" key="7">
    <source>
        <dbReference type="SAM" id="Phobius"/>
    </source>
</evidence>
<name>A0A0J9Y6P0_BRUMA</name>
<keyword evidence="4 6" id="KW-0339">Growth factor</keyword>
<evidence type="ECO:0000256" key="1">
    <source>
        <dbReference type="ARBA" id="ARBA00004613"/>
    </source>
</evidence>
<dbReference type="InterPro" id="IPR017948">
    <property type="entry name" value="TGFb_CS"/>
</dbReference>
<dbReference type="PROSITE" id="PS00250">
    <property type="entry name" value="TGF_BETA_1"/>
    <property type="match status" value="1"/>
</dbReference>
<dbReference type="PROSITE" id="PS51362">
    <property type="entry name" value="TGF_BETA_2"/>
    <property type="match status" value="1"/>
</dbReference>
<gene>
    <name evidence="10" type="primary">bma-daf-7</name>
    <name evidence="9" type="synonym">Bma-daf-7</name>
    <name evidence="10" type="ORF">Bm1797</name>
    <name evidence="9" type="ORF">BM_Bm1797</name>
</gene>